<organism evidence="2 3">
    <name type="scientific">Actinokineospora guangxiensis</name>
    <dbReference type="NCBI Taxonomy" id="1490288"/>
    <lineage>
        <taxon>Bacteria</taxon>
        <taxon>Bacillati</taxon>
        <taxon>Actinomycetota</taxon>
        <taxon>Actinomycetes</taxon>
        <taxon>Pseudonocardiales</taxon>
        <taxon>Pseudonocardiaceae</taxon>
        <taxon>Actinokineospora</taxon>
    </lineage>
</organism>
<dbReference type="InterPro" id="IPR020941">
    <property type="entry name" value="SUFU-like_domain"/>
</dbReference>
<dbReference type="Pfam" id="PF05076">
    <property type="entry name" value="SUFU"/>
    <property type="match status" value="1"/>
</dbReference>
<dbReference type="InterPro" id="IPR007768">
    <property type="entry name" value="Suppressor_of_fused"/>
</dbReference>
<dbReference type="SUPFAM" id="SSF103359">
    <property type="entry name" value="Suppressor of Fused, N-terminal domain"/>
    <property type="match status" value="1"/>
</dbReference>
<dbReference type="RefSeq" id="WP_378242362.1">
    <property type="nucleotide sequence ID" value="NZ_JBHSKF010000001.1"/>
</dbReference>
<evidence type="ECO:0000313" key="2">
    <source>
        <dbReference type="EMBL" id="MFC5285433.1"/>
    </source>
</evidence>
<sequence>MTDLTDRDEAPGWDAIDAALADLYPGIEPRHVGYPPGVHFGSGLQGCSAYPTEEFWHYVSYGLTELWAKDAESDPRWSGWGFELTMRVRRLPGQDLAPGWPFSLLEHLARFVRDQRALLADGHKVDLRQPLTDGSGLTAVAFAFDPELDPMDTANGRVEFLTAVGISPDELAALHDGEWSLDDLGDPMLVTDPTRAAS</sequence>
<reference evidence="3" key="1">
    <citation type="journal article" date="2019" name="Int. J. Syst. Evol. Microbiol.">
        <title>The Global Catalogue of Microorganisms (GCM) 10K type strain sequencing project: providing services to taxonomists for standard genome sequencing and annotation.</title>
        <authorList>
            <consortium name="The Broad Institute Genomics Platform"/>
            <consortium name="The Broad Institute Genome Sequencing Center for Infectious Disease"/>
            <person name="Wu L."/>
            <person name="Ma J."/>
        </authorList>
    </citation>
    <scope>NUCLEOTIDE SEQUENCE [LARGE SCALE GENOMIC DNA]</scope>
    <source>
        <strain evidence="3">CCUG 59778</strain>
    </source>
</reference>
<feature type="domain" description="Suppressor of fused-like" evidence="1">
    <location>
        <begin position="47"/>
        <end position="195"/>
    </location>
</feature>
<evidence type="ECO:0000313" key="3">
    <source>
        <dbReference type="Proteomes" id="UP001596157"/>
    </source>
</evidence>
<proteinExistence type="predicted"/>
<dbReference type="EMBL" id="JBHSKF010000001">
    <property type="protein sequence ID" value="MFC5285433.1"/>
    <property type="molecule type" value="Genomic_DNA"/>
</dbReference>
<name>A0ABW0EGL5_9PSEU</name>
<comment type="caution">
    <text evidence="2">The sequence shown here is derived from an EMBL/GenBank/DDBJ whole genome shotgun (WGS) entry which is preliminary data.</text>
</comment>
<dbReference type="PANTHER" id="PTHR10928:SF2">
    <property type="entry name" value="SUPPRESSOR OF FUSED HOMOLOG"/>
    <property type="match status" value="1"/>
</dbReference>
<gene>
    <name evidence="2" type="ORF">ACFPM7_00055</name>
</gene>
<dbReference type="InterPro" id="IPR037181">
    <property type="entry name" value="SUFU_N"/>
</dbReference>
<keyword evidence="3" id="KW-1185">Reference proteome</keyword>
<protein>
    <submittedName>
        <fullName evidence="2">Suppressor of fused domain protein</fullName>
    </submittedName>
</protein>
<dbReference type="PANTHER" id="PTHR10928">
    <property type="entry name" value="SUPPRESSOR OF FUSED"/>
    <property type="match status" value="1"/>
</dbReference>
<dbReference type="Proteomes" id="UP001596157">
    <property type="component" value="Unassembled WGS sequence"/>
</dbReference>
<accession>A0ABW0EGL5</accession>
<evidence type="ECO:0000259" key="1">
    <source>
        <dbReference type="Pfam" id="PF05076"/>
    </source>
</evidence>